<keyword evidence="3" id="KW-1185">Reference proteome</keyword>
<feature type="region of interest" description="Disordered" evidence="1">
    <location>
        <begin position="1"/>
        <end position="24"/>
    </location>
</feature>
<comment type="caution">
    <text evidence="2">The sequence shown here is derived from an EMBL/GenBank/DDBJ whole genome shotgun (WGS) entry which is preliminary data.</text>
</comment>
<evidence type="ECO:0000313" key="2">
    <source>
        <dbReference type="EMBL" id="GAA2666702.1"/>
    </source>
</evidence>
<evidence type="ECO:0000313" key="3">
    <source>
        <dbReference type="Proteomes" id="UP001500994"/>
    </source>
</evidence>
<evidence type="ECO:0000256" key="1">
    <source>
        <dbReference type="SAM" id="MobiDB-lite"/>
    </source>
</evidence>
<gene>
    <name evidence="2" type="ORF">GCM10009864_40190</name>
</gene>
<proteinExistence type="predicted"/>
<dbReference type="Proteomes" id="UP001500994">
    <property type="component" value="Unassembled WGS sequence"/>
</dbReference>
<accession>A0ABN3S2V7</accession>
<reference evidence="2 3" key="1">
    <citation type="journal article" date="2019" name="Int. J. Syst. Evol. Microbiol.">
        <title>The Global Catalogue of Microorganisms (GCM) 10K type strain sequencing project: providing services to taxonomists for standard genome sequencing and annotation.</title>
        <authorList>
            <consortium name="The Broad Institute Genomics Platform"/>
            <consortium name="The Broad Institute Genome Sequencing Center for Infectious Disease"/>
            <person name="Wu L."/>
            <person name="Ma J."/>
        </authorList>
    </citation>
    <scope>NUCLEOTIDE SEQUENCE [LARGE SCALE GENOMIC DNA]</scope>
    <source>
        <strain evidence="2 3">JCM 16374</strain>
    </source>
</reference>
<dbReference type="EMBL" id="BAAARK010000012">
    <property type="protein sequence ID" value="GAA2666702.1"/>
    <property type="molecule type" value="Genomic_DNA"/>
</dbReference>
<name>A0ABN3S2V7_9ACTN</name>
<organism evidence="2 3">
    <name type="scientific">Streptomyces lunalinharesii</name>
    <dbReference type="NCBI Taxonomy" id="333384"/>
    <lineage>
        <taxon>Bacteria</taxon>
        <taxon>Bacillati</taxon>
        <taxon>Actinomycetota</taxon>
        <taxon>Actinomycetes</taxon>
        <taxon>Kitasatosporales</taxon>
        <taxon>Streptomycetaceae</taxon>
        <taxon>Streptomyces</taxon>
    </lineage>
</organism>
<sequence length="54" mass="5848">MYRDEHDGAGAWLADEQRPGRHLSPTTRRLLALVESAYDALAREAAGGPPTGFP</sequence>
<protein>
    <submittedName>
        <fullName evidence="2">Uncharacterized protein</fullName>
    </submittedName>
</protein>